<name>A0A0F9VXD9_9ZZZZ</name>
<feature type="region of interest" description="Disordered" evidence="1">
    <location>
        <begin position="98"/>
        <end position="120"/>
    </location>
</feature>
<dbReference type="EMBL" id="LAZR01000404">
    <property type="protein sequence ID" value="KKN70353.1"/>
    <property type="molecule type" value="Genomic_DNA"/>
</dbReference>
<evidence type="ECO:0000313" key="2">
    <source>
        <dbReference type="EMBL" id="KKN70353.1"/>
    </source>
</evidence>
<evidence type="ECO:0000256" key="1">
    <source>
        <dbReference type="SAM" id="MobiDB-lite"/>
    </source>
</evidence>
<accession>A0A0F9VXD9</accession>
<dbReference type="AlphaFoldDB" id="A0A0F9VXD9"/>
<organism evidence="2">
    <name type="scientific">marine sediment metagenome</name>
    <dbReference type="NCBI Taxonomy" id="412755"/>
    <lineage>
        <taxon>unclassified sequences</taxon>
        <taxon>metagenomes</taxon>
        <taxon>ecological metagenomes</taxon>
    </lineage>
</organism>
<comment type="caution">
    <text evidence="2">The sequence shown here is derived from an EMBL/GenBank/DDBJ whole genome shotgun (WGS) entry which is preliminary data.</text>
</comment>
<proteinExistence type="predicted"/>
<sequence length="120" mass="12941">MSAGCTRLIVEDTQGRPISGASGILLYAAQVDADIDPYAAGDVVAWTGPNGTMLLGWYYPQPPKLIAVAKIGYRTTTVPFIKKWSRRITLLKIGEDIPPLTTATTQPTTEPAEEPTPQLN</sequence>
<reference evidence="2" key="1">
    <citation type="journal article" date="2015" name="Nature">
        <title>Complex archaea that bridge the gap between prokaryotes and eukaryotes.</title>
        <authorList>
            <person name="Spang A."/>
            <person name="Saw J.H."/>
            <person name="Jorgensen S.L."/>
            <person name="Zaremba-Niedzwiedzka K."/>
            <person name="Martijn J."/>
            <person name="Lind A.E."/>
            <person name="van Eijk R."/>
            <person name="Schleper C."/>
            <person name="Guy L."/>
            <person name="Ettema T.J."/>
        </authorList>
    </citation>
    <scope>NUCLEOTIDE SEQUENCE</scope>
</reference>
<protein>
    <submittedName>
        <fullName evidence="2">Uncharacterized protein</fullName>
    </submittedName>
</protein>
<gene>
    <name evidence="2" type="ORF">LCGC14_0431530</name>
</gene>